<keyword evidence="7" id="KW-0479">Metal-binding</keyword>
<dbReference type="GO" id="GO:0022904">
    <property type="term" value="P:respiratory electron transport chain"/>
    <property type="evidence" value="ECO:0007669"/>
    <property type="project" value="InterPro"/>
</dbReference>
<gene>
    <name evidence="16" type="ORF">UABAM_04943</name>
</gene>
<dbReference type="InterPro" id="IPR011577">
    <property type="entry name" value="Cyt_b561_bac/Ni-Hgenase"/>
</dbReference>
<evidence type="ECO:0000256" key="6">
    <source>
        <dbReference type="ARBA" id="ARBA00022692"/>
    </source>
</evidence>
<dbReference type="Gene3D" id="1.20.950.20">
    <property type="entry name" value="Transmembrane di-heme cytochromes, Chain C"/>
    <property type="match status" value="1"/>
</dbReference>
<organism evidence="16 17">
    <name type="scientific">Uabimicrobium amorphum</name>
    <dbReference type="NCBI Taxonomy" id="2596890"/>
    <lineage>
        <taxon>Bacteria</taxon>
        <taxon>Pseudomonadati</taxon>
        <taxon>Planctomycetota</taxon>
        <taxon>Candidatus Uabimicrobiia</taxon>
        <taxon>Candidatus Uabimicrobiales</taxon>
        <taxon>Candidatus Uabimicrobiaceae</taxon>
        <taxon>Candidatus Uabimicrobium</taxon>
    </lineage>
</organism>
<evidence type="ECO:0000256" key="3">
    <source>
        <dbReference type="ARBA" id="ARBA00022448"/>
    </source>
</evidence>
<protein>
    <submittedName>
        <fullName evidence="16">Class III cytochrome C family protein</fullName>
    </submittedName>
</protein>
<dbReference type="InterPro" id="IPR012286">
    <property type="entry name" value="Tetrahaem_cytochrome"/>
</dbReference>
<dbReference type="GO" id="GO:0005886">
    <property type="term" value="C:plasma membrane"/>
    <property type="evidence" value="ECO:0007669"/>
    <property type="project" value="UniProtKB-SubCell"/>
</dbReference>
<feature type="transmembrane region" description="Helical" evidence="13">
    <location>
        <begin position="62"/>
        <end position="80"/>
    </location>
</feature>
<evidence type="ECO:0000256" key="11">
    <source>
        <dbReference type="ARBA" id="ARBA00023004"/>
    </source>
</evidence>
<keyword evidence="11" id="KW-0408">Iron</keyword>
<evidence type="ECO:0000256" key="9">
    <source>
        <dbReference type="ARBA" id="ARBA00022982"/>
    </source>
</evidence>
<dbReference type="Gene3D" id="1.10.1130.10">
    <property type="entry name" value="Flavocytochrome C3, Chain A"/>
    <property type="match status" value="1"/>
</dbReference>
<keyword evidence="10 13" id="KW-1133">Transmembrane helix</keyword>
<evidence type="ECO:0000256" key="5">
    <source>
        <dbReference type="ARBA" id="ARBA00022617"/>
    </source>
</evidence>
<evidence type="ECO:0000259" key="14">
    <source>
        <dbReference type="Pfam" id="PF01292"/>
    </source>
</evidence>
<keyword evidence="5" id="KW-0349">Heme</keyword>
<evidence type="ECO:0000256" key="10">
    <source>
        <dbReference type="ARBA" id="ARBA00022989"/>
    </source>
</evidence>
<dbReference type="GO" id="GO:0046872">
    <property type="term" value="F:metal ion binding"/>
    <property type="evidence" value="ECO:0007669"/>
    <property type="project" value="UniProtKB-KW"/>
</dbReference>
<dbReference type="Pfam" id="PF01292">
    <property type="entry name" value="Ni_hydr_CYTB"/>
    <property type="match status" value="1"/>
</dbReference>
<dbReference type="PANTHER" id="PTHR35038">
    <property type="entry name" value="DISSIMILATORY SULFITE REDUCTASE SIRA"/>
    <property type="match status" value="1"/>
</dbReference>
<keyword evidence="8" id="KW-0732">Signal</keyword>
<dbReference type="GO" id="GO:0009055">
    <property type="term" value="F:electron transfer activity"/>
    <property type="evidence" value="ECO:0007669"/>
    <property type="project" value="InterPro"/>
</dbReference>
<feature type="transmembrane region" description="Helical" evidence="13">
    <location>
        <begin position="21"/>
        <end position="42"/>
    </location>
</feature>
<feature type="transmembrane region" description="Helical" evidence="13">
    <location>
        <begin position="150"/>
        <end position="176"/>
    </location>
</feature>
<comment type="cofactor">
    <cofactor evidence="1">
        <name>heme c</name>
        <dbReference type="ChEBI" id="CHEBI:61717"/>
    </cofactor>
</comment>
<evidence type="ECO:0000256" key="12">
    <source>
        <dbReference type="ARBA" id="ARBA00023136"/>
    </source>
</evidence>
<feature type="domain" description="Tetrahaem cytochrome" evidence="15">
    <location>
        <begin position="487"/>
        <end position="564"/>
    </location>
</feature>
<comment type="subcellular location">
    <subcellularLocation>
        <location evidence="2">Cell membrane</location>
        <topology evidence="2">Multi-pass membrane protein</topology>
    </subcellularLocation>
</comment>
<dbReference type="Pfam" id="PF14537">
    <property type="entry name" value="Cytochrom_c3_2"/>
    <property type="match status" value="1"/>
</dbReference>
<dbReference type="EMBL" id="AP019860">
    <property type="protein sequence ID" value="BBM86557.1"/>
    <property type="molecule type" value="Genomic_DNA"/>
</dbReference>
<evidence type="ECO:0000256" key="7">
    <source>
        <dbReference type="ARBA" id="ARBA00022723"/>
    </source>
</evidence>
<dbReference type="InterPro" id="IPR036280">
    <property type="entry name" value="Multihaem_cyt_sf"/>
</dbReference>
<feature type="domain" description="Cytochrome b561 bacterial/Ni-hydrogenase" evidence="14">
    <location>
        <begin position="14"/>
        <end position="185"/>
    </location>
</feature>
<evidence type="ECO:0000256" key="2">
    <source>
        <dbReference type="ARBA" id="ARBA00004651"/>
    </source>
</evidence>
<keyword evidence="12 13" id="KW-0472">Membrane</keyword>
<evidence type="ECO:0000313" key="17">
    <source>
        <dbReference type="Proteomes" id="UP000326354"/>
    </source>
</evidence>
<accession>A0A5S9F572</accession>
<name>A0A5S9F572_UABAM</name>
<evidence type="ECO:0000259" key="15">
    <source>
        <dbReference type="Pfam" id="PF14537"/>
    </source>
</evidence>
<keyword evidence="4" id="KW-1003">Cell membrane</keyword>
<evidence type="ECO:0000256" key="8">
    <source>
        <dbReference type="ARBA" id="ARBA00022729"/>
    </source>
</evidence>
<dbReference type="CDD" id="cd08168">
    <property type="entry name" value="Cytochrom_C3"/>
    <property type="match status" value="2"/>
</dbReference>
<dbReference type="InterPro" id="IPR051829">
    <property type="entry name" value="Multiheme_Cytochr_ET"/>
</dbReference>
<reference evidence="16 17" key="1">
    <citation type="submission" date="2019-08" db="EMBL/GenBank/DDBJ databases">
        <title>Complete genome sequence of Candidatus Uab amorphum.</title>
        <authorList>
            <person name="Shiratori T."/>
            <person name="Suzuki S."/>
            <person name="Kakizawa Y."/>
            <person name="Ishida K."/>
        </authorList>
    </citation>
    <scope>NUCLEOTIDE SEQUENCE [LARGE SCALE GENOMIC DNA]</scope>
    <source>
        <strain evidence="16 17">SRT547</strain>
    </source>
</reference>
<keyword evidence="6 13" id="KW-0812">Transmembrane</keyword>
<feature type="transmembrane region" description="Helical" evidence="13">
    <location>
        <begin position="122"/>
        <end position="144"/>
    </location>
</feature>
<keyword evidence="9" id="KW-0249">Electron transport</keyword>
<evidence type="ECO:0000256" key="13">
    <source>
        <dbReference type="SAM" id="Phobius"/>
    </source>
</evidence>
<feature type="transmembrane region" description="Helical" evidence="13">
    <location>
        <begin position="210"/>
        <end position="231"/>
    </location>
</feature>
<evidence type="ECO:0000313" key="16">
    <source>
        <dbReference type="EMBL" id="BBM86557.1"/>
    </source>
</evidence>
<dbReference type="SUPFAM" id="SSF81342">
    <property type="entry name" value="Transmembrane di-heme cytochromes"/>
    <property type="match status" value="1"/>
</dbReference>
<dbReference type="Gene3D" id="3.90.10.10">
    <property type="entry name" value="Cytochrome C3"/>
    <property type="match status" value="2"/>
</dbReference>
<sequence>MQRKKVNQMKKYKRFTLTEISYHWIFALTFLPLAISGGLMLTQKVFSLTWFAKHQLIAFHKYTAMAFIALPVLIALAGDWRIHLTNLLQSVNWKKHDFLWLLKKSVWLKNAQSGKFNPGQKIHLLLSLFYYVAFITTGLTMWFYKGILGAWYLHISLFILSVIALSGHLLLCLVNYPALSGMITGKVPANYIERNHKLSIKESLISSHGWWKLVVIIALLIYGINSIYPLLFHRSVEKNFANWKYINEEIVMPGELLAGHARRSKNCYACHNLLGTISNQKCLKCHKKISKRIKTSKGYHGQFKDKCTTCHNDHKGHDFELRPLKQKEFNHQQALFSLSGAHKKVKCEECHRQKNKKSPTYIGISFGKCNNCHKTPHGRQFSASCTKCHNPNANGWHVPFIKFNHQKTSFPLKGMHKHLSCGECHKKNRYGRVQYTKMKYRRCNDCHEDVHRGIKQSCSSCHNEKGWHGKHLNFNHNTTRFPLNKDHQGVSCNKCHQQKNVFSKNTISCESCHSDYANIVAGKWGGKTFPPDRHYKKISCKGCHEDEIKRSTVSPEKTCSHCHTPHYEEIFFKRKFFINNTIRKFEALRKYRFSEYTQQIGGHNYLMLKYLLHDNGKSK</sequence>
<evidence type="ECO:0000256" key="1">
    <source>
        <dbReference type="ARBA" id="ARBA00001926"/>
    </source>
</evidence>
<evidence type="ECO:0000256" key="4">
    <source>
        <dbReference type="ARBA" id="ARBA00022475"/>
    </source>
</evidence>
<dbReference type="OrthoDB" id="9788951at2"/>
<keyword evidence="3" id="KW-0813">Transport</keyword>
<dbReference type="SUPFAM" id="SSF48695">
    <property type="entry name" value="Multiheme cytochromes"/>
    <property type="match status" value="1"/>
</dbReference>
<dbReference type="Proteomes" id="UP000326354">
    <property type="component" value="Chromosome"/>
</dbReference>
<dbReference type="KEGG" id="uam:UABAM_04943"/>
<dbReference type="AlphaFoldDB" id="A0A5S9F572"/>
<dbReference type="InterPro" id="IPR016174">
    <property type="entry name" value="Di-haem_cyt_TM"/>
</dbReference>
<keyword evidence="17" id="KW-1185">Reference proteome</keyword>
<proteinExistence type="predicted"/>